<reference evidence="2 3" key="1">
    <citation type="submission" date="2013-03" db="EMBL/GenBank/DDBJ databases">
        <title>Whole genome shotgun sequencing of Clostridium sartagoforme AAU1.</title>
        <authorList>
            <person name="Joshi C.G."/>
            <person name="Duggirala S.M."/>
            <person name="Nathani N.M."/>
            <person name="Bhatt V.D."/>
            <person name="Patel A.K."/>
            <person name="Pandya P.R."/>
            <person name="KaPatel J.A."/>
        </authorList>
    </citation>
    <scope>NUCLEOTIDE SEQUENCE [LARGE SCALE GENOMIC DNA]</scope>
    <source>
        <strain evidence="2 3">AAU1</strain>
    </source>
</reference>
<evidence type="ECO:0000313" key="3">
    <source>
        <dbReference type="Proteomes" id="UP000013988"/>
    </source>
</evidence>
<dbReference type="GO" id="GO:0005886">
    <property type="term" value="C:plasma membrane"/>
    <property type="evidence" value="ECO:0007669"/>
    <property type="project" value="TreeGrafter"/>
</dbReference>
<dbReference type="AlphaFoldDB" id="R9C5I5"/>
<protein>
    <submittedName>
        <fullName evidence="2">Glycosyl transferase 2 family protein</fullName>
    </submittedName>
</protein>
<sequence>MKVNKLISIIVPCYNEAEGLELFYSELTKVTDSIDNYDTEVIFIDDGSIDNTKISYISLLL</sequence>
<feature type="domain" description="Glycosyltransferase 2-like" evidence="1">
    <location>
        <begin position="8"/>
        <end position="53"/>
    </location>
</feature>
<dbReference type="PANTHER" id="PTHR48090">
    <property type="entry name" value="UNDECAPRENYL-PHOSPHATE 4-DEOXY-4-FORMAMIDO-L-ARABINOSE TRANSFERASE-RELATED"/>
    <property type="match status" value="1"/>
</dbReference>
<evidence type="ECO:0000259" key="1">
    <source>
        <dbReference type="Pfam" id="PF00535"/>
    </source>
</evidence>
<dbReference type="Proteomes" id="UP000013988">
    <property type="component" value="Unassembled WGS sequence"/>
</dbReference>
<comment type="caution">
    <text evidence="2">The sequence shown here is derived from an EMBL/GenBank/DDBJ whole genome shotgun (WGS) entry which is preliminary data.</text>
</comment>
<dbReference type="Pfam" id="PF00535">
    <property type="entry name" value="Glycos_transf_2"/>
    <property type="match status" value="1"/>
</dbReference>
<keyword evidence="2" id="KW-0808">Transferase</keyword>
<dbReference type="SUPFAM" id="SSF53448">
    <property type="entry name" value="Nucleotide-diphospho-sugar transferases"/>
    <property type="match status" value="1"/>
</dbReference>
<name>R9C5I5_9CLOT</name>
<dbReference type="PATRIC" id="fig|1202534.3.peg.2440"/>
<dbReference type="EMBL" id="ASRV01000149">
    <property type="protein sequence ID" value="EOR24567.1"/>
    <property type="molecule type" value="Genomic_DNA"/>
</dbReference>
<dbReference type="InterPro" id="IPR050256">
    <property type="entry name" value="Glycosyltransferase_2"/>
</dbReference>
<accession>R9C5I5</accession>
<dbReference type="InterPro" id="IPR001173">
    <property type="entry name" value="Glyco_trans_2-like"/>
</dbReference>
<gene>
    <name evidence="2" type="ORF">A500_12299</name>
</gene>
<dbReference type="Gene3D" id="3.90.550.10">
    <property type="entry name" value="Spore Coat Polysaccharide Biosynthesis Protein SpsA, Chain A"/>
    <property type="match status" value="1"/>
</dbReference>
<proteinExistence type="predicted"/>
<dbReference type="InterPro" id="IPR029044">
    <property type="entry name" value="Nucleotide-diphossugar_trans"/>
</dbReference>
<organism evidence="2 3">
    <name type="scientific">Clostridium sartagoforme AAU1</name>
    <dbReference type="NCBI Taxonomy" id="1202534"/>
    <lineage>
        <taxon>Bacteria</taxon>
        <taxon>Bacillati</taxon>
        <taxon>Bacillota</taxon>
        <taxon>Clostridia</taxon>
        <taxon>Eubacteriales</taxon>
        <taxon>Clostridiaceae</taxon>
        <taxon>Clostridium</taxon>
    </lineage>
</organism>
<dbReference type="GO" id="GO:0016740">
    <property type="term" value="F:transferase activity"/>
    <property type="evidence" value="ECO:0007669"/>
    <property type="project" value="UniProtKB-KW"/>
</dbReference>
<evidence type="ECO:0000313" key="2">
    <source>
        <dbReference type="EMBL" id="EOR24567.1"/>
    </source>
</evidence>
<dbReference type="PANTHER" id="PTHR48090:SF8">
    <property type="entry name" value="GLYCOSYLTRANSFERASE CSBB-RELATED"/>
    <property type="match status" value="1"/>
</dbReference>
<keyword evidence="3" id="KW-1185">Reference proteome</keyword>